<dbReference type="AlphaFoldDB" id="A0A1X2IUG5"/>
<feature type="binding site" description="axial binding residue" evidence="7">
    <location>
        <position position="459"/>
    </location>
    <ligand>
        <name>heme</name>
        <dbReference type="ChEBI" id="CHEBI:30413"/>
    </ligand>
    <ligandPart>
        <name>Fe</name>
        <dbReference type="ChEBI" id="CHEBI:18248"/>
    </ligandPart>
</feature>
<protein>
    <submittedName>
        <fullName evidence="9">Cytochrome P450</fullName>
    </submittedName>
</protein>
<dbReference type="PANTHER" id="PTHR24291:SF50">
    <property type="entry name" value="BIFUNCTIONAL ALBAFLAVENONE MONOOXYGENASE_TERPENE SYNTHASE"/>
    <property type="match status" value="1"/>
</dbReference>
<dbReference type="GO" id="GO:0005506">
    <property type="term" value="F:iron ion binding"/>
    <property type="evidence" value="ECO:0007669"/>
    <property type="project" value="InterPro"/>
</dbReference>
<keyword evidence="10" id="KW-1185">Reference proteome</keyword>
<comment type="caution">
    <text evidence="9">The sequence shown here is derived from an EMBL/GenBank/DDBJ whole genome shotgun (WGS) entry which is preliminary data.</text>
</comment>
<gene>
    <name evidence="9" type="ORF">BCR42DRAFT_320408</name>
</gene>
<dbReference type="EMBL" id="MCGE01000004">
    <property type="protein sequence ID" value="ORZ22410.1"/>
    <property type="molecule type" value="Genomic_DNA"/>
</dbReference>
<dbReference type="OrthoDB" id="1470350at2759"/>
<evidence type="ECO:0000313" key="10">
    <source>
        <dbReference type="Proteomes" id="UP000193560"/>
    </source>
</evidence>
<keyword evidence="4 8" id="KW-0560">Oxidoreductase</keyword>
<dbReference type="GO" id="GO:0004497">
    <property type="term" value="F:monooxygenase activity"/>
    <property type="evidence" value="ECO:0007669"/>
    <property type="project" value="UniProtKB-KW"/>
</dbReference>
<organism evidence="9 10">
    <name type="scientific">Absidia repens</name>
    <dbReference type="NCBI Taxonomy" id="90262"/>
    <lineage>
        <taxon>Eukaryota</taxon>
        <taxon>Fungi</taxon>
        <taxon>Fungi incertae sedis</taxon>
        <taxon>Mucoromycota</taxon>
        <taxon>Mucoromycotina</taxon>
        <taxon>Mucoromycetes</taxon>
        <taxon>Mucorales</taxon>
        <taxon>Cunninghamellaceae</taxon>
        <taxon>Absidia</taxon>
    </lineage>
</organism>
<evidence type="ECO:0000256" key="3">
    <source>
        <dbReference type="ARBA" id="ARBA00022723"/>
    </source>
</evidence>
<dbReference type="InterPro" id="IPR002401">
    <property type="entry name" value="Cyt_P450_E_grp-I"/>
</dbReference>
<comment type="similarity">
    <text evidence="1 8">Belongs to the cytochrome P450 family.</text>
</comment>
<proteinExistence type="inferred from homology"/>
<evidence type="ECO:0000256" key="8">
    <source>
        <dbReference type="RuleBase" id="RU000461"/>
    </source>
</evidence>
<evidence type="ECO:0000313" key="9">
    <source>
        <dbReference type="EMBL" id="ORZ22410.1"/>
    </source>
</evidence>
<dbReference type="Gene3D" id="1.10.630.10">
    <property type="entry name" value="Cytochrome P450"/>
    <property type="match status" value="1"/>
</dbReference>
<dbReference type="SUPFAM" id="SSF48264">
    <property type="entry name" value="Cytochrome P450"/>
    <property type="match status" value="1"/>
</dbReference>
<evidence type="ECO:0000256" key="4">
    <source>
        <dbReference type="ARBA" id="ARBA00023002"/>
    </source>
</evidence>
<dbReference type="InterPro" id="IPR050196">
    <property type="entry name" value="Cytochrome_P450_Monoox"/>
</dbReference>
<dbReference type="PANTHER" id="PTHR24291">
    <property type="entry name" value="CYTOCHROME P450 FAMILY 4"/>
    <property type="match status" value="1"/>
</dbReference>
<keyword evidence="5 7" id="KW-0408">Iron</keyword>
<dbReference type="GO" id="GO:0016705">
    <property type="term" value="F:oxidoreductase activity, acting on paired donors, with incorporation or reduction of molecular oxygen"/>
    <property type="evidence" value="ECO:0007669"/>
    <property type="project" value="InterPro"/>
</dbReference>
<evidence type="ECO:0000256" key="2">
    <source>
        <dbReference type="ARBA" id="ARBA00022617"/>
    </source>
</evidence>
<sequence length="515" mass="58809">MNKLFPVGTSNKKKAVLLSLGATVALICRAIYRIYYVPRSLRHIPSVGYFRLIRSILRREDATTRARTVYGPAIKKGNGIYLANFPITWSVFVSSPIAAKSVLMKTDNFPKSMEIFHALGKENPVVRFFGIDNVAIVNGEKWKKQRKVMNPAFHRAMPVQMFGRLMLKGFKNIEKQDYQVPILDFFQRLTLDALGIAGFGFDFHSVDDPESIWTKTYENVRLGLRSPFSFLFPSMDWLLKYIIPGRKELDKSVDKLNALLMSMAQERRLQVRASIDDNVPDSEKDLLTLMLEAELRGEGTASDEQLRSNLAVFFLAGHETTANTMSFCLYNLAMNKEVQSKARQEVLTVLGDEPVDILPQIDELRQMPYIDMVLKENLRRFGPASMLIARKSQEDFDLNGVFIPKNTPVVVETHALHHNPDVWKNPEQFDPERFAPGGEHETCHEGMAWLPFSSGSRGCLGMNFSLAEQRTFLVMLLRKYEWELPEDSIHRNGVKIQNFQNAAPESLEIKFSSRY</sequence>
<dbReference type="InterPro" id="IPR001128">
    <property type="entry name" value="Cyt_P450"/>
</dbReference>
<dbReference type="GO" id="GO:0020037">
    <property type="term" value="F:heme binding"/>
    <property type="evidence" value="ECO:0007669"/>
    <property type="project" value="InterPro"/>
</dbReference>
<dbReference type="PRINTS" id="PR00385">
    <property type="entry name" value="P450"/>
</dbReference>
<keyword evidence="6 8" id="KW-0503">Monooxygenase</keyword>
<evidence type="ECO:0000256" key="5">
    <source>
        <dbReference type="ARBA" id="ARBA00023004"/>
    </source>
</evidence>
<dbReference type="STRING" id="90262.A0A1X2IUG5"/>
<dbReference type="Pfam" id="PF00067">
    <property type="entry name" value="p450"/>
    <property type="match status" value="1"/>
</dbReference>
<dbReference type="PRINTS" id="PR00463">
    <property type="entry name" value="EP450I"/>
</dbReference>
<dbReference type="PROSITE" id="PS00086">
    <property type="entry name" value="CYTOCHROME_P450"/>
    <property type="match status" value="1"/>
</dbReference>
<keyword evidence="2 7" id="KW-0349">Heme</keyword>
<name>A0A1X2IUG5_9FUNG</name>
<keyword evidence="3 7" id="KW-0479">Metal-binding</keyword>
<evidence type="ECO:0000256" key="6">
    <source>
        <dbReference type="ARBA" id="ARBA00023033"/>
    </source>
</evidence>
<evidence type="ECO:0000256" key="1">
    <source>
        <dbReference type="ARBA" id="ARBA00010617"/>
    </source>
</evidence>
<reference evidence="9 10" key="1">
    <citation type="submission" date="2016-07" db="EMBL/GenBank/DDBJ databases">
        <title>Pervasive Adenine N6-methylation of Active Genes in Fungi.</title>
        <authorList>
            <consortium name="DOE Joint Genome Institute"/>
            <person name="Mondo S.J."/>
            <person name="Dannebaum R.O."/>
            <person name="Kuo R.C."/>
            <person name="Labutti K."/>
            <person name="Haridas S."/>
            <person name="Kuo A."/>
            <person name="Salamov A."/>
            <person name="Ahrendt S.R."/>
            <person name="Lipzen A."/>
            <person name="Sullivan W."/>
            <person name="Andreopoulos W.B."/>
            <person name="Clum A."/>
            <person name="Lindquist E."/>
            <person name="Daum C."/>
            <person name="Ramamoorthy G.K."/>
            <person name="Gryganskyi A."/>
            <person name="Culley D."/>
            <person name="Magnuson J.K."/>
            <person name="James T.Y."/>
            <person name="O'Malley M.A."/>
            <person name="Stajich J.E."/>
            <person name="Spatafora J.W."/>
            <person name="Visel A."/>
            <person name="Grigoriev I.V."/>
        </authorList>
    </citation>
    <scope>NUCLEOTIDE SEQUENCE [LARGE SCALE GENOMIC DNA]</scope>
    <source>
        <strain evidence="9 10">NRRL 1336</strain>
    </source>
</reference>
<dbReference type="Proteomes" id="UP000193560">
    <property type="component" value="Unassembled WGS sequence"/>
</dbReference>
<dbReference type="InterPro" id="IPR017972">
    <property type="entry name" value="Cyt_P450_CS"/>
</dbReference>
<dbReference type="InterPro" id="IPR036396">
    <property type="entry name" value="Cyt_P450_sf"/>
</dbReference>
<accession>A0A1X2IUG5</accession>
<comment type="cofactor">
    <cofactor evidence="7">
        <name>heme</name>
        <dbReference type="ChEBI" id="CHEBI:30413"/>
    </cofactor>
</comment>
<evidence type="ECO:0000256" key="7">
    <source>
        <dbReference type="PIRSR" id="PIRSR602401-1"/>
    </source>
</evidence>